<reference evidence="1 2" key="1">
    <citation type="submission" date="2013-01" db="EMBL/GenBank/DDBJ databases">
        <title>The Genome Sequence of Clostridium bolteae 90B8.</title>
        <authorList>
            <consortium name="The Broad Institute Genome Sequencing Platform"/>
            <person name="Earl A."/>
            <person name="Ward D."/>
            <person name="Feldgarden M."/>
            <person name="Gevers D."/>
            <person name="Courvalin P."/>
            <person name="Lambert T."/>
            <person name="Walker B."/>
            <person name="Young S.K."/>
            <person name="Zeng Q."/>
            <person name="Gargeya S."/>
            <person name="Fitzgerald M."/>
            <person name="Haas B."/>
            <person name="Abouelleil A."/>
            <person name="Alvarado L."/>
            <person name="Arachchi H.M."/>
            <person name="Berlin A.M."/>
            <person name="Chapman S.B."/>
            <person name="Dewar J."/>
            <person name="Goldberg J."/>
            <person name="Griggs A."/>
            <person name="Gujja S."/>
            <person name="Hansen M."/>
            <person name="Howarth C."/>
            <person name="Imamovic A."/>
            <person name="Larimer J."/>
            <person name="McCowan C."/>
            <person name="Murphy C."/>
            <person name="Neiman D."/>
            <person name="Pearson M."/>
            <person name="Priest M."/>
            <person name="Roberts A."/>
            <person name="Saif S."/>
            <person name="Shea T."/>
            <person name="Sisk P."/>
            <person name="Sykes S."/>
            <person name="Wortman J."/>
            <person name="Nusbaum C."/>
            <person name="Birren B."/>
        </authorList>
    </citation>
    <scope>NUCLEOTIDE SEQUENCE [LARGE SCALE GENOMIC DNA]</scope>
    <source>
        <strain evidence="1 2">90B8</strain>
    </source>
</reference>
<accession>N9Z4E8</accession>
<evidence type="ECO:0000313" key="1">
    <source>
        <dbReference type="EMBL" id="ENZ34570.1"/>
    </source>
</evidence>
<gene>
    <name evidence="1" type="ORF">HMPREF1097_03957</name>
</gene>
<comment type="caution">
    <text evidence="1">The sequence shown here is derived from an EMBL/GenBank/DDBJ whole genome shotgun (WGS) entry which is preliminary data.</text>
</comment>
<protein>
    <submittedName>
        <fullName evidence="1">Uncharacterized protein</fullName>
    </submittedName>
</protein>
<proteinExistence type="predicted"/>
<name>N9Z4E8_9FIRM</name>
<dbReference type="HOGENOM" id="CLU_3287162_0_0_9"/>
<organism evidence="1 2">
    <name type="scientific">Enterocloster bolteae 90B8</name>
    <dbReference type="NCBI Taxonomy" id="997897"/>
    <lineage>
        <taxon>Bacteria</taxon>
        <taxon>Bacillati</taxon>
        <taxon>Bacillota</taxon>
        <taxon>Clostridia</taxon>
        <taxon>Lachnospirales</taxon>
        <taxon>Lachnospiraceae</taxon>
        <taxon>Enterocloster</taxon>
    </lineage>
</organism>
<dbReference type="Proteomes" id="UP000013041">
    <property type="component" value="Unassembled WGS sequence"/>
</dbReference>
<evidence type="ECO:0000313" key="2">
    <source>
        <dbReference type="Proteomes" id="UP000013041"/>
    </source>
</evidence>
<sequence>MGRYYGLKIRNNEMTLEKVPRLWKTMTEKWLEQNTAD</sequence>
<dbReference type="EMBL" id="AGYG01000028">
    <property type="protein sequence ID" value="ENZ34570.1"/>
    <property type="molecule type" value="Genomic_DNA"/>
</dbReference>
<dbReference type="AlphaFoldDB" id="N9Z4E8"/>
<dbReference type="PATRIC" id="fig|997897.5.peg.4166"/>